<dbReference type="InterPro" id="IPR014729">
    <property type="entry name" value="Rossmann-like_a/b/a_fold"/>
</dbReference>
<dbReference type="PANTHER" id="PTHR21299:SF1">
    <property type="entry name" value="PANTOATE--BETA-ALANINE LIGASE"/>
    <property type="match status" value="1"/>
</dbReference>
<dbReference type="AlphaFoldDB" id="A0A9D2AQA6"/>
<dbReference type="HAMAP" id="MF_00158">
    <property type="entry name" value="PanC"/>
    <property type="match status" value="1"/>
</dbReference>
<comment type="pathway">
    <text evidence="1 8">Cofactor biosynthesis; (R)-pantothenate biosynthesis; (R)-pantothenate from (R)-pantoate and beta-alanine: step 1/1.</text>
</comment>
<evidence type="ECO:0000313" key="10">
    <source>
        <dbReference type="Proteomes" id="UP000824246"/>
    </source>
</evidence>
<dbReference type="PANTHER" id="PTHR21299">
    <property type="entry name" value="CYTIDYLATE KINASE/PANTOATE-BETA-ALANINE LIGASE"/>
    <property type="match status" value="1"/>
</dbReference>
<keyword evidence="5 8" id="KW-0547">Nucleotide-binding</keyword>
<feature type="binding site" evidence="8">
    <location>
        <position position="61"/>
    </location>
    <ligand>
        <name>(R)-pantoate</name>
        <dbReference type="ChEBI" id="CHEBI:15980"/>
    </ligand>
</feature>
<dbReference type="GO" id="GO:0005829">
    <property type="term" value="C:cytosol"/>
    <property type="evidence" value="ECO:0007669"/>
    <property type="project" value="TreeGrafter"/>
</dbReference>
<comment type="function">
    <text evidence="8">Catalyzes the condensation of pantoate with beta-alanine in an ATP-dependent reaction via a pantoyl-adenylate intermediate.</text>
</comment>
<comment type="catalytic activity">
    <reaction evidence="7 8">
        <text>(R)-pantoate + beta-alanine + ATP = (R)-pantothenate + AMP + diphosphate + H(+)</text>
        <dbReference type="Rhea" id="RHEA:10912"/>
        <dbReference type="ChEBI" id="CHEBI:15378"/>
        <dbReference type="ChEBI" id="CHEBI:15980"/>
        <dbReference type="ChEBI" id="CHEBI:29032"/>
        <dbReference type="ChEBI" id="CHEBI:30616"/>
        <dbReference type="ChEBI" id="CHEBI:33019"/>
        <dbReference type="ChEBI" id="CHEBI:57966"/>
        <dbReference type="ChEBI" id="CHEBI:456215"/>
        <dbReference type="EC" id="6.3.2.1"/>
    </reaction>
</comment>
<comment type="subcellular location">
    <subcellularLocation>
        <location evidence="8">Cytoplasm</location>
    </subcellularLocation>
</comment>
<dbReference type="Pfam" id="PF02569">
    <property type="entry name" value="Pantoate_ligase"/>
    <property type="match status" value="1"/>
</dbReference>
<evidence type="ECO:0000256" key="7">
    <source>
        <dbReference type="ARBA" id="ARBA00048258"/>
    </source>
</evidence>
<feature type="binding site" evidence="8">
    <location>
        <position position="153"/>
    </location>
    <ligand>
        <name>(R)-pantoate</name>
        <dbReference type="ChEBI" id="CHEBI:15980"/>
    </ligand>
</feature>
<dbReference type="CDD" id="cd00560">
    <property type="entry name" value="PanC"/>
    <property type="match status" value="1"/>
</dbReference>
<keyword evidence="6 8" id="KW-0067">ATP-binding</keyword>
<evidence type="ECO:0000256" key="5">
    <source>
        <dbReference type="ARBA" id="ARBA00022741"/>
    </source>
</evidence>
<dbReference type="InterPro" id="IPR003721">
    <property type="entry name" value="Pantoate_ligase"/>
</dbReference>
<reference evidence="9" key="1">
    <citation type="journal article" date="2021" name="PeerJ">
        <title>Extensive microbial diversity within the chicken gut microbiome revealed by metagenomics and culture.</title>
        <authorList>
            <person name="Gilroy R."/>
            <person name="Ravi A."/>
            <person name="Getino M."/>
            <person name="Pursley I."/>
            <person name="Horton D.L."/>
            <person name="Alikhan N.F."/>
            <person name="Baker D."/>
            <person name="Gharbi K."/>
            <person name="Hall N."/>
            <person name="Watson M."/>
            <person name="Adriaenssens E.M."/>
            <person name="Foster-Nyarko E."/>
            <person name="Jarju S."/>
            <person name="Secka A."/>
            <person name="Antonio M."/>
            <person name="Oren A."/>
            <person name="Chaudhuri R.R."/>
            <person name="La Ragione R."/>
            <person name="Hildebrand F."/>
            <person name="Pallen M.J."/>
        </authorList>
    </citation>
    <scope>NUCLEOTIDE SEQUENCE</scope>
    <source>
        <strain evidence="9">ChiHjej12B11-16260</strain>
    </source>
</reference>
<evidence type="ECO:0000256" key="4">
    <source>
        <dbReference type="ARBA" id="ARBA00022655"/>
    </source>
</evidence>
<dbReference type="EC" id="6.3.2.1" evidence="8"/>
<feature type="binding site" evidence="8">
    <location>
        <position position="176"/>
    </location>
    <ligand>
        <name>ATP</name>
        <dbReference type="ChEBI" id="CHEBI:30616"/>
    </ligand>
</feature>
<dbReference type="EMBL" id="DXFB01000073">
    <property type="protein sequence ID" value="HIX45116.1"/>
    <property type="molecule type" value="Genomic_DNA"/>
</dbReference>
<evidence type="ECO:0000313" key="9">
    <source>
        <dbReference type="EMBL" id="HIX45116.1"/>
    </source>
</evidence>
<dbReference type="NCBIfam" id="TIGR00018">
    <property type="entry name" value="panC"/>
    <property type="match status" value="1"/>
</dbReference>
<comment type="caution">
    <text evidence="9">The sequence shown here is derived from an EMBL/GenBank/DDBJ whole genome shotgun (WGS) entry which is preliminary data.</text>
</comment>
<dbReference type="Gene3D" id="3.40.50.620">
    <property type="entry name" value="HUPs"/>
    <property type="match status" value="1"/>
</dbReference>
<evidence type="ECO:0000256" key="6">
    <source>
        <dbReference type="ARBA" id="ARBA00022840"/>
    </source>
</evidence>
<feature type="binding site" evidence="8">
    <location>
        <begin position="147"/>
        <end position="150"/>
    </location>
    <ligand>
        <name>ATP</name>
        <dbReference type="ChEBI" id="CHEBI:30616"/>
    </ligand>
</feature>
<dbReference type="Gene3D" id="3.30.1300.10">
    <property type="entry name" value="Pantoate-beta-alanine ligase, C-terminal domain"/>
    <property type="match status" value="1"/>
</dbReference>
<dbReference type="GO" id="GO:0005524">
    <property type="term" value="F:ATP binding"/>
    <property type="evidence" value="ECO:0007669"/>
    <property type="project" value="UniProtKB-KW"/>
</dbReference>
<dbReference type="Proteomes" id="UP000824246">
    <property type="component" value="Unassembled WGS sequence"/>
</dbReference>
<dbReference type="GO" id="GO:0004592">
    <property type="term" value="F:pantoate-beta-alanine ligase activity"/>
    <property type="evidence" value="ECO:0007669"/>
    <property type="project" value="UniProtKB-UniRule"/>
</dbReference>
<name>A0A9D2AQA6_9BACT</name>
<evidence type="ECO:0000256" key="8">
    <source>
        <dbReference type="HAMAP-Rule" id="MF_00158"/>
    </source>
</evidence>
<dbReference type="InterPro" id="IPR042176">
    <property type="entry name" value="Pantoate_ligase_C"/>
</dbReference>
<comment type="subunit">
    <text evidence="8">Homodimer.</text>
</comment>
<sequence>MEVITTVALLRQRMKDARAAGKQIGLVPTMGALHAGHLSLVKRCVAENDVAVASVFVNPTQFNDKRDLELYPRTPEADYALLQEAGCTFVFAPSVEEMYPEPDTRVFDLGAVAEVMEGRFRPGHFNGVAQVVSKLFAMVEPDRAYFGEKDFQQIAVIRQMVRLEGFKVQIIACPIVREADGLALSSRNVRLTPEERKHAPMIADTLFKSVEYARTHSVDETIRFVIERVDAVPGLRVEYYEVVDGYTMQPVRDWNASEFIAGCITVYNGDVRLIDNVAYRRPQETKGE</sequence>
<dbReference type="FunFam" id="3.40.50.620:FF:000013">
    <property type="entry name" value="Pantothenate synthetase"/>
    <property type="match status" value="1"/>
</dbReference>
<accession>A0A9D2AQA6</accession>
<dbReference type="GO" id="GO:0015940">
    <property type="term" value="P:pantothenate biosynthetic process"/>
    <property type="evidence" value="ECO:0007669"/>
    <property type="project" value="UniProtKB-UniRule"/>
</dbReference>
<feature type="active site" description="Proton donor" evidence="8">
    <location>
        <position position="37"/>
    </location>
</feature>
<organism evidence="9 10">
    <name type="scientific">Candidatus Barnesiella excrementipullorum</name>
    <dbReference type="NCBI Taxonomy" id="2838479"/>
    <lineage>
        <taxon>Bacteria</taxon>
        <taxon>Pseudomonadati</taxon>
        <taxon>Bacteroidota</taxon>
        <taxon>Bacteroidia</taxon>
        <taxon>Bacteroidales</taxon>
        <taxon>Barnesiellaceae</taxon>
        <taxon>Barnesiella</taxon>
    </lineage>
</organism>
<keyword evidence="3 8" id="KW-0436">Ligase</keyword>
<evidence type="ECO:0000256" key="1">
    <source>
        <dbReference type="ARBA" id="ARBA00004990"/>
    </source>
</evidence>
<comment type="similarity">
    <text evidence="2 8">Belongs to the pantothenate synthetase family.</text>
</comment>
<keyword evidence="4 8" id="KW-0566">Pantothenate biosynthesis</keyword>
<feature type="binding site" evidence="8">
    <location>
        <begin position="184"/>
        <end position="187"/>
    </location>
    <ligand>
        <name>ATP</name>
        <dbReference type="ChEBI" id="CHEBI:30616"/>
    </ligand>
</feature>
<evidence type="ECO:0000256" key="3">
    <source>
        <dbReference type="ARBA" id="ARBA00022598"/>
    </source>
</evidence>
<comment type="miscellaneous">
    <text evidence="8">The reaction proceeds by a bi uni uni bi ping pong mechanism.</text>
</comment>
<feature type="binding site" evidence="8">
    <location>
        <position position="61"/>
    </location>
    <ligand>
        <name>beta-alanine</name>
        <dbReference type="ChEBI" id="CHEBI:57966"/>
    </ligand>
</feature>
<protein>
    <recommendedName>
        <fullName evidence="8">Pantothenate synthetase</fullName>
        <shortName evidence="8">PS</shortName>
        <ecNumber evidence="8">6.3.2.1</ecNumber>
    </recommendedName>
    <alternativeName>
        <fullName evidence="8">Pantoate--beta-alanine ligase</fullName>
    </alternativeName>
    <alternativeName>
        <fullName evidence="8">Pantoate-activating enzyme</fullName>
    </alternativeName>
</protein>
<evidence type="ECO:0000256" key="2">
    <source>
        <dbReference type="ARBA" id="ARBA00009256"/>
    </source>
</evidence>
<dbReference type="SUPFAM" id="SSF52374">
    <property type="entry name" value="Nucleotidylyl transferase"/>
    <property type="match status" value="1"/>
</dbReference>
<proteinExistence type="inferred from homology"/>
<gene>
    <name evidence="8 9" type="primary">panC</name>
    <name evidence="9" type="ORF">H9982_02735</name>
</gene>
<reference evidence="9" key="2">
    <citation type="submission" date="2021-04" db="EMBL/GenBank/DDBJ databases">
        <authorList>
            <person name="Gilroy R."/>
        </authorList>
    </citation>
    <scope>NUCLEOTIDE SEQUENCE</scope>
    <source>
        <strain evidence="9">ChiHjej12B11-16260</strain>
    </source>
</reference>
<feature type="binding site" evidence="8">
    <location>
        <begin position="30"/>
        <end position="37"/>
    </location>
    <ligand>
        <name>ATP</name>
        <dbReference type="ChEBI" id="CHEBI:30616"/>
    </ligand>
</feature>
<keyword evidence="8" id="KW-0963">Cytoplasm</keyword>